<comment type="caution">
    <text evidence="3">The sequence shown here is derived from an EMBL/GenBank/DDBJ whole genome shotgun (WGS) entry which is preliminary data.</text>
</comment>
<dbReference type="Pfam" id="PF00024">
    <property type="entry name" value="PAN_1"/>
    <property type="match status" value="1"/>
</dbReference>
<evidence type="ECO:0000259" key="2">
    <source>
        <dbReference type="Pfam" id="PF00024"/>
    </source>
</evidence>
<name>A0A6A4XG56_AMPAM</name>
<keyword evidence="4" id="KW-1185">Reference proteome</keyword>
<feature type="domain" description="Apple" evidence="2">
    <location>
        <begin position="43"/>
        <end position="95"/>
    </location>
</feature>
<gene>
    <name evidence="3" type="ORF">FJT64_015825</name>
</gene>
<feature type="signal peptide" evidence="1">
    <location>
        <begin position="1"/>
        <end position="28"/>
    </location>
</feature>
<dbReference type="InterPro" id="IPR003609">
    <property type="entry name" value="Pan_app"/>
</dbReference>
<dbReference type="Proteomes" id="UP000440578">
    <property type="component" value="Unassembled WGS sequence"/>
</dbReference>
<accession>A0A6A4XG56</accession>
<evidence type="ECO:0000256" key="1">
    <source>
        <dbReference type="SAM" id="SignalP"/>
    </source>
</evidence>
<dbReference type="AlphaFoldDB" id="A0A6A4XG56"/>
<evidence type="ECO:0000313" key="4">
    <source>
        <dbReference type="Proteomes" id="UP000440578"/>
    </source>
</evidence>
<protein>
    <recommendedName>
        <fullName evidence="2">Apple domain-containing protein</fullName>
    </recommendedName>
</protein>
<evidence type="ECO:0000313" key="3">
    <source>
        <dbReference type="EMBL" id="KAF0313691.1"/>
    </source>
</evidence>
<dbReference type="Gene3D" id="3.50.4.10">
    <property type="entry name" value="Hepatocyte Growth Factor"/>
    <property type="match status" value="1"/>
</dbReference>
<keyword evidence="1" id="KW-0732">Signal</keyword>
<dbReference type="EMBL" id="VIIS01000074">
    <property type="protein sequence ID" value="KAF0313691.1"/>
    <property type="molecule type" value="Genomic_DNA"/>
</dbReference>
<sequence>MAGGRACDPPSPRLLLLTLLLLIPPSRACMETVLQNGTMADAELVVPQLTVPSSCACCALCHHHDTCSSISFNAVSGACRLYSSVPDFSRITVDADSALFVRPGRSNHLQFCRHDSDCVDLAAAGDRCHGRVCTDDPTVTCRDLAETMGAPMNDVYYGSLDGMTTKYYCASHSGIDGWTLISRMTSGK</sequence>
<feature type="chain" id="PRO_5025554925" description="Apple domain-containing protein" evidence="1">
    <location>
        <begin position="29"/>
        <end position="188"/>
    </location>
</feature>
<reference evidence="3 4" key="1">
    <citation type="submission" date="2019-07" db="EMBL/GenBank/DDBJ databases">
        <title>Draft genome assembly of a fouling barnacle, Amphibalanus amphitrite (Darwin, 1854): The first reference genome for Thecostraca.</title>
        <authorList>
            <person name="Kim W."/>
        </authorList>
    </citation>
    <scope>NUCLEOTIDE SEQUENCE [LARGE SCALE GENOMIC DNA]</scope>
    <source>
        <strain evidence="3">SNU_AA5</strain>
        <tissue evidence="3">Soma without cirri and trophi</tissue>
    </source>
</reference>
<proteinExistence type="predicted"/>
<organism evidence="3 4">
    <name type="scientific">Amphibalanus amphitrite</name>
    <name type="common">Striped barnacle</name>
    <name type="synonym">Balanus amphitrite</name>
    <dbReference type="NCBI Taxonomy" id="1232801"/>
    <lineage>
        <taxon>Eukaryota</taxon>
        <taxon>Metazoa</taxon>
        <taxon>Ecdysozoa</taxon>
        <taxon>Arthropoda</taxon>
        <taxon>Crustacea</taxon>
        <taxon>Multicrustacea</taxon>
        <taxon>Cirripedia</taxon>
        <taxon>Thoracica</taxon>
        <taxon>Thoracicalcarea</taxon>
        <taxon>Balanomorpha</taxon>
        <taxon>Balanoidea</taxon>
        <taxon>Balanidae</taxon>
        <taxon>Amphibalaninae</taxon>
        <taxon>Amphibalanus</taxon>
    </lineage>
</organism>